<dbReference type="EMBL" id="AWSE01000025">
    <property type="protein sequence ID" value="ERH25346.1"/>
    <property type="molecule type" value="Genomic_DNA"/>
</dbReference>
<gene>
    <name evidence="2" type="ORF">HMPREF1979_00571</name>
</gene>
<sequence>MIVLRPDNAGSNTAADRVEIIRRALDQGGLSPRPAGRGLVRARRGWRNEEDD</sequence>
<organism evidence="2 3">
    <name type="scientific">Actinomyces johnsonii F0542</name>
    <dbReference type="NCBI Taxonomy" id="1321818"/>
    <lineage>
        <taxon>Bacteria</taxon>
        <taxon>Bacillati</taxon>
        <taxon>Actinomycetota</taxon>
        <taxon>Actinomycetes</taxon>
        <taxon>Actinomycetales</taxon>
        <taxon>Actinomycetaceae</taxon>
        <taxon>Actinomyces</taxon>
    </lineage>
</organism>
<dbReference type="Proteomes" id="UP000016536">
    <property type="component" value="Unassembled WGS sequence"/>
</dbReference>
<comment type="caution">
    <text evidence="2">The sequence shown here is derived from an EMBL/GenBank/DDBJ whole genome shotgun (WGS) entry which is preliminary data.</text>
</comment>
<accession>U1QTU1</accession>
<feature type="region of interest" description="Disordered" evidence="1">
    <location>
        <begin position="26"/>
        <end position="52"/>
    </location>
</feature>
<name>U1QTU1_9ACTO</name>
<evidence type="ECO:0000256" key="1">
    <source>
        <dbReference type="SAM" id="MobiDB-lite"/>
    </source>
</evidence>
<keyword evidence="3" id="KW-1185">Reference proteome</keyword>
<reference evidence="2 3" key="1">
    <citation type="submission" date="2013-08" db="EMBL/GenBank/DDBJ databases">
        <authorList>
            <person name="Weinstock G."/>
            <person name="Sodergren E."/>
            <person name="Wylie T."/>
            <person name="Fulton L."/>
            <person name="Fulton R."/>
            <person name="Fronick C."/>
            <person name="O'Laughlin M."/>
            <person name="Godfrey J."/>
            <person name="Miner T."/>
            <person name="Herter B."/>
            <person name="Appelbaum E."/>
            <person name="Cordes M."/>
            <person name="Lek S."/>
            <person name="Wollam A."/>
            <person name="Pepin K.H."/>
            <person name="Palsikar V.B."/>
            <person name="Mitreva M."/>
            <person name="Wilson R.K."/>
        </authorList>
    </citation>
    <scope>NUCLEOTIDE SEQUENCE [LARGE SCALE GENOMIC DNA]</scope>
    <source>
        <strain evidence="2 3">F0542</strain>
    </source>
</reference>
<dbReference type="HOGENOM" id="CLU_3075871_0_0_11"/>
<dbReference type="AlphaFoldDB" id="U1QTU1"/>
<evidence type="ECO:0000313" key="3">
    <source>
        <dbReference type="Proteomes" id="UP000016536"/>
    </source>
</evidence>
<protein>
    <submittedName>
        <fullName evidence="2">Uncharacterized protein</fullName>
    </submittedName>
</protein>
<evidence type="ECO:0000313" key="2">
    <source>
        <dbReference type="EMBL" id="ERH25346.1"/>
    </source>
</evidence>
<proteinExistence type="predicted"/>